<accession>A0A328BT65</accession>
<evidence type="ECO:0008006" key="4">
    <source>
        <dbReference type="Google" id="ProtNLM"/>
    </source>
</evidence>
<keyword evidence="3" id="KW-1185">Reference proteome</keyword>
<dbReference type="PANTHER" id="PTHR43591">
    <property type="entry name" value="METHYLTRANSFERASE"/>
    <property type="match status" value="1"/>
</dbReference>
<dbReference type="InterPro" id="IPR029063">
    <property type="entry name" value="SAM-dependent_MTases_sf"/>
</dbReference>
<feature type="compositionally biased region" description="Basic residues" evidence="1">
    <location>
        <begin position="65"/>
        <end position="82"/>
    </location>
</feature>
<dbReference type="EMBL" id="QHKM01000001">
    <property type="protein sequence ID" value="RAK70253.1"/>
    <property type="molecule type" value="Genomic_DNA"/>
</dbReference>
<dbReference type="AlphaFoldDB" id="A0A328BT65"/>
<organism evidence="2 3">
    <name type="scientific">Hymenobacter edaphi</name>
    <dbReference type="NCBI Taxonomy" id="2211146"/>
    <lineage>
        <taxon>Bacteria</taxon>
        <taxon>Pseudomonadati</taxon>
        <taxon>Bacteroidota</taxon>
        <taxon>Cytophagia</taxon>
        <taxon>Cytophagales</taxon>
        <taxon>Hymenobacteraceae</taxon>
        <taxon>Hymenobacter</taxon>
    </lineage>
</organism>
<proteinExistence type="predicted"/>
<evidence type="ECO:0000313" key="3">
    <source>
        <dbReference type="Proteomes" id="UP000248553"/>
    </source>
</evidence>
<evidence type="ECO:0000313" key="2">
    <source>
        <dbReference type="EMBL" id="RAK70253.1"/>
    </source>
</evidence>
<dbReference type="SUPFAM" id="SSF53335">
    <property type="entry name" value="S-adenosyl-L-methionine-dependent methyltransferases"/>
    <property type="match status" value="1"/>
</dbReference>
<dbReference type="PANTHER" id="PTHR43591:SF24">
    <property type="entry name" value="2-METHOXY-6-POLYPRENYL-1,4-BENZOQUINOL METHYLASE, MITOCHONDRIAL"/>
    <property type="match status" value="1"/>
</dbReference>
<feature type="region of interest" description="Disordered" evidence="1">
    <location>
        <begin position="62"/>
        <end position="87"/>
    </location>
</feature>
<reference evidence="3" key="1">
    <citation type="submission" date="2018-05" db="EMBL/GenBank/DDBJ databases">
        <authorList>
            <person name="Nie L."/>
        </authorList>
    </citation>
    <scope>NUCLEOTIDE SEQUENCE [LARGE SCALE GENOMIC DNA]</scope>
    <source>
        <strain evidence="3">NL</strain>
    </source>
</reference>
<dbReference type="Proteomes" id="UP000248553">
    <property type="component" value="Unassembled WGS sequence"/>
</dbReference>
<evidence type="ECO:0000256" key="1">
    <source>
        <dbReference type="SAM" id="MobiDB-lite"/>
    </source>
</evidence>
<name>A0A328BT65_9BACT</name>
<dbReference type="GO" id="GO:0008168">
    <property type="term" value="F:methyltransferase activity"/>
    <property type="evidence" value="ECO:0007669"/>
    <property type="project" value="TreeGrafter"/>
</dbReference>
<dbReference type="Gene3D" id="3.40.50.150">
    <property type="entry name" value="Vaccinia Virus protein VP39"/>
    <property type="match status" value="1"/>
</dbReference>
<dbReference type="OrthoDB" id="9770553at2"/>
<sequence>MPRICTAFSGWSRAPSACCPSPTAAPCSKLPLPTATASRRAPTGSSGATTCSTTCTSACFPPSKPKPKMSSRVMSRPRARRRTPADTAPDAALFGPGFVRHLFNQMAPSYGWHQWMALGLTACWRRQAVQLLPALPAAGVVVDLMCGGGELWPALRRRLGPAAQLHGVDFASAMLGLAARRQQADAAHTNTTLHLADALRTPLPAAAADAVVCAYGLKTLETERLLDLAAEVRRLLRPGGACVLLEFTLPRQGWRRWAFRQYLGTVLPLLTWLSRGRAALHRYLPFYAHSFANLDAAEGALLAAGFAEVRQVPLLLGCATALVGVRRD</sequence>
<comment type="caution">
    <text evidence="2">The sequence shown here is derived from an EMBL/GenBank/DDBJ whole genome shotgun (WGS) entry which is preliminary data.</text>
</comment>
<protein>
    <recommendedName>
        <fullName evidence="4">Demethylmenaquinone methyltransferase</fullName>
    </recommendedName>
</protein>
<dbReference type="Pfam" id="PF01209">
    <property type="entry name" value="Ubie_methyltran"/>
    <property type="match status" value="1"/>
</dbReference>
<gene>
    <name evidence="2" type="ORF">DLM85_05245</name>
</gene>